<proteinExistence type="predicted"/>
<dbReference type="Proteomes" id="UP000036106">
    <property type="component" value="Chromosome"/>
</dbReference>
<dbReference type="OrthoDB" id="2319609at2"/>
<sequence>MNKKIIAIIGAFFLMIVPFTVQNVAQADNTDSTTSQQSEYQQAAQDFVDNYVNKDITVTNGDLSLRNINNNYYTSGKLLSAYNDSYKNGITEYLIKDYTNSSYLKYYDNLNFGAYRLNPKTKEPITDVNNIGNSHLQDGLEFFVSDGDKILASTRINVTLNNKTVHEFKGTVINNDKLSPLIDEANADGKSNRSVAPETGWYTDKMELNLNNGNYQYRVSTSEWLQGDVTIKSDDQQDIHLKTSPFEGLRPTYHVTGKSFAGENLYKSDGSVWNYTLPTDSDWQTTAFATDQNGFLYYQVSTNAWVRVNNPQVSYI</sequence>
<evidence type="ECO:0000313" key="2">
    <source>
        <dbReference type="EMBL" id="AKP67697.1"/>
    </source>
</evidence>
<name>A0A0H4QIC2_9LACO</name>
<organism evidence="2 3">
    <name type="scientific">Companilactobacillus ginsenosidimutans</name>
    <dbReference type="NCBI Taxonomy" id="1007676"/>
    <lineage>
        <taxon>Bacteria</taxon>
        <taxon>Bacillati</taxon>
        <taxon>Bacillota</taxon>
        <taxon>Bacilli</taxon>
        <taxon>Lactobacillales</taxon>
        <taxon>Lactobacillaceae</taxon>
        <taxon>Companilactobacillus</taxon>
    </lineage>
</organism>
<keyword evidence="1" id="KW-0732">Signal</keyword>
<evidence type="ECO:0000313" key="3">
    <source>
        <dbReference type="Proteomes" id="UP000036106"/>
    </source>
</evidence>
<reference evidence="3" key="1">
    <citation type="submission" date="2015-07" db="EMBL/GenBank/DDBJ databases">
        <title>Lactobacillus ginsenosidimutans/EMML 3141/ whole genome sequencing.</title>
        <authorList>
            <person name="Kim M.K."/>
            <person name="Im W.-T."/>
            <person name="Srinivasan S."/>
            <person name="Lee J.-J."/>
        </authorList>
    </citation>
    <scope>NUCLEOTIDE SEQUENCE [LARGE SCALE GENOMIC DNA]</scope>
    <source>
        <strain evidence="3">EMML 3041</strain>
    </source>
</reference>
<feature type="chain" id="PRO_5039223054" description="Surface layer protein A domain-containing protein" evidence="1">
    <location>
        <begin position="24"/>
        <end position="316"/>
    </location>
</feature>
<dbReference type="EMBL" id="CP012034">
    <property type="protein sequence ID" value="AKP67697.1"/>
    <property type="molecule type" value="Genomic_DNA"/>
</dbReference>
<keyword evidence="3" id="KW-1185">Reference proteome</keyword>
<dbReference type="RefSeq" id="WP_048705223.1">
    <property type="nucleotide sequence ID" value="NZ_CP012034.1"/>
</dbReference>
<gene>
    <name evidence="2" type="ORF">ABM34_09260</name>
</gene>
<accession>A0A0H4QIC2</accession>
<protein>
    <recommendedName>
        <fullName evidence="4">Surface layer protein A domain-containing protein</fullName>
    </recommendedName>
</protein>
<dbReference type="AlphaFoldDB" id="A0A0H4QIC2"/>
<feature type="signal peptide" evidence="1">
    <location>
        <begin position="1"/>
        <end position="23"/>
    </location>
</feature>
<dbReference type="KEGG" id="lgn:ABM34_09260"/>
<evidence type="ECO:0008006" key="4">
    <source>
        <dbReference type="Google" id="ProtNLM"/>
    </source>
</evidence>
<evidence type="ECO:0000256" key="1">
    <source>
        <dbReference type="SAM" id="SignalP"/>
    </source>
</evidence>
<dbReference type="STRING" id="1007676.ABM34_09260"/>
<dbReference type="PATRIC" id="fig|1007676.4.peg.1874"/>